<dbReference type="GO" id="GO:0008233">
    <property type="term" value="F:peptidase activity"/>
    <property type="evidence" value="ECO:0007669"/>
    <property type="project" value="UniProtKB-KW"/>
</dbReference>
<dbReference type="EMBL" id="JBEAFC010000011">
    <property type="protein sequence ID" value="KAL1536649.1"/>
    <property type="molecule type" value="Genomic_DNA"/>
</dbReference>
<keyword evidence="1" id="KW-0645">Protease</keyword>
<dbReference type="PANTHER" id="PTHR42648:SF28">
    <property type="entry name" value="TRANSPOSON-ENCODED PROTEIN WITH RIBONUCLEASE H-LIKE AND RETROVIRUS ZINC FINGER-LIKE DOMAINS"/>
    <property type="match status" value="1"/>
</dbReference>
<dbReference type="Gene3D" id="3.30.420.10">
    <property type="entry name" value="Ribonuclease H-like superfamily/Ribonuclease H"/>
    <property type="match status" value="1"/>
</dbReference>
<evidence type="ECO:0000259" key="3">
    <source>
        <dbReference type="PROSITE" id="PS50158"/>
    </source>
</evidence>
<dbReference type="InterPro" id="IPR039537">
    <property type="entry name" value="Retrotran_Ty1/copia-like"/>
</dbReference>
<dbReference type="InterPro" id="IPR036875">
    <property type="entry name" value="Znf_CCHC_sf"/>
</dbReference>
<evidence type="ECO:0000256" key="2">
    <source>
        <dbReference type="PROSITE-ProRule" id="PRU00047"/>
    </source>
</evidence>
<dbReference type="InterPro" id="IPR054722">
    <property type="entry name" value="PolX-like_BBD"/>
</dbReference>
<dbReference type="PROSITE" id="PS50994">
    <property type="entry name" value="INTEGRASE"/>
    <property type="match status" value="1"/>
</dbReference>
<keyword evidence="2" id="KW-0479">Metal-binding</keyword>
<dbReference type="InterPro" id="IPR001584">
    <property type="entry name" value="Integrase_cat-core"/>
</dbReference>
<organism evidence="5 6">
    <name type="scientific">Salvia divinorum</name>
    <name type="common">Maria pastora</name>
    <name type="synonym">Diviner's sage</name>
    <dbReference type="NCBI Taxonomy" id="28513"/>
    <lineage>
        <taxon>Eukaryota</taxon>
        <taxon>Viridiplantae</taxon>
        <taxon>Streptophyta</taxon>
        <taxon>Embryophyta</taxon>
        <taxon>Tracheophyta</taxon>
        <taxon>Spermatophyta</taxon>
        <taxon>Magnoliopsida</taxon>
        <taxon>eudicotyledons</taxon>
        <taxon>Gunneridae</taxon>
        <taxon>Pentapetalae</taxon>
        <taxon>asterids</taxon>
        <taxon>lamiids</taxon>
        <taxon>Lamiales</taxon>
        <taxon>Lamiaceae</taxon>
        <taxon>Nepetoideae</taxon>
        <taxon>Mentheae</taxon>
        <taxon>Salviinae</taxon>
        <taxon>Salvia</taxon>
        <taxon>Salvia subgen. Calosphace</taxon>
    </lineage>
</organism>
<dbReference type="SMART" id="SM00343">
    <property type="entry name" value="ZnF_C2HC"/>
    <property type="match status" value="1"/>
</dbReference>
<keyword evidence="6" id="KW-1185">Reference proteome</keyword>
<dbReference type="Gene3D" id="4.10.60.10">
    <property type="entry name" value="Zinc finger, CCHC-type"/>
    <property type="match status" value="1"/>
</dbReference>
<reference evidence="5 6" key="1">
    <citation type="submission" date="2024-06" db="EMBL/GenBank/DDBJ databases">
        <title>A chromosome level genome sequence of Diviner's sage (Salvia divinorum).</title>
        <authorList>
            <person name="Ford S.A."/>
            <person name="Ro D.-K."/>
            <person name="Ness R.W."/>
            <person name="Phillips M.A."/>
        </authorList>
    </citation>
    <scope>NUCLEOTIDE SEQUENCE [LARGE SCALE GENOMIC DNA]</scope>
    <source>
        <strain evidence="5">SAF-2024a</strain>
        <tissue evidence="5">Leaf</tissue>
    </source>
</reference>
<dbReference type="SUPFAM" id="SSF53098">
    <property type="entry name" value="Ribonuclease H-like"/>
    <property type="match status" value="1"/>
</dbReference>
<proteinExistence type="predicted"/>
<dbReference type="InterPro" id="IPR036397">
    <property type="entry name" value="RNaseH_sf"/>
</dbReference>
<dbReference type="InterPro" id="IPR012337">
    <property type="entry name" value="RNaseH-like_sf"/>
</dbReference>
<name>A0ABD1G0E5_SALDI</name>
<feature type="domain" description="Integrase catalytic" evidence="4">
    <location>
        <begin position="246"/>
        <end position="410"/>
    </location>
</feature>
<dbReference type="Pfam" id="PF22936">
    <property type="entry name" value="Pol_BBD"/>
    <property type="match status" value="1"/>
</dbReference>
<protein>
    <submittedName>
        <fullName evidence="5">Retrovirus-related Pol polyprotein from transposon TNT 1-94</fullName>
    </submittedName>
</protein>
<evidence type="ECO:0000256" key="1">
    <source>
        <dbReference type="ARBA" id="ARBA00022670"/>
    </source>
</evidence>
<dbReference type="GO" id="GO:0008270">
    <property type="term" value="F:zinc ion binding"/>
    <property type="evidence" value="ECO:0007669"/>
    <property type="project" value="UniProtKB-KW"/>
</dbReference>
<sequence>MKDPSANETRECFYCKKPGHLKKNCYSWKKKLAEDQNGVDEADVAEDMEMPQIMNVVDRDIGNSWIMDSGCSFHMSPHKEWFMNLSRSEGSVLLGNNQICQVKGIGDIKIRTEDGSCIILTQVRYIPDVKRNLISLGVLEQKRCTFTSKGGQMIVSNNHRKLLEAARINSLYYLLGSTESPPELNTAVKNDMAMWHSRLGHVSEKGLNQLVKKGLIKTGAHQPLPNCEDCILGKSKKIPFKKGMHTSSSPLDYAHSDLWGPSPDVSEGGGRYFLSIIDDYSRRVWVYILKDKAQAFEKFKIWCVEVEVEKGKSLKCLRTDNGLEFLSLEFQKFCSDKGIKRHRTVPNNPQQNGTAERMNRTLMERVRCMMLGSGVPKKFWREAVTTAATLINKCPSSAIDFDTPDLRWLW</sequence>
<dbReference type="PROSITE" id="PS50158">
    <property type="entry name" value="ZF_CCHC"/>
    <property type="match status" value="1"/>
</dbReference>
<dbReference type="AlphaFoldDB" id="A0ABD1G0E5"/>
<comment type="caution">
    <text evidence="5">The sequence shown here is derived from an EMBL/GenBank/DDBJ whole genome shotgun (WGS) entry which is preliminary data.</text>
</comment>
<accession>A0ABD1G0E5</accession>
<keyword evidence="2" id="KW-0862">Zinc</keyword>
<dbReference type="InterPro" id="IPR001878">
    <property type="entry name" value="Znf_CCHC"/>
</dbReference>
<keyword evidence="2" id="KW-0863">Zinc-finger</keyword>
<dbReference type="Proteomes" id="UP001567538">
    <property type="component" value="Unassembled WGS sequence"/>
</dbReference>
<dbReference type="Pfam" id="PF00665">
    <property type="entry name" value="rve"/>
    <property type="match status" value="1"/>
</dbReference>
<evidence type="ECO:0000259" key="4">
    <source>
        <dbReference type="PROSITE" id="PS50994"/>
    </source>
</evidence>
<gene>
    <name evidence="5" type="ORF">AAHA92_29265</name>
</gene>
<evidence type="ECO:0000313" key="6">
    <source>
        <dbReference type="Proteomes" id="UP001567538"/>
    </source>
</evidence>
<dbReference type="Pfam" id="PF13976">
    <property type="entry name" value="gag_pre-integrs"/>
    <property type="match status" value="1"/>
</dbReference>
<evidence type="ECO:0000313" key="5">
    <source>
        <dbReference type="EMBL" id="KAL1536649.1"/>
    </source>
</evidence>
<feature type="domain" description="CCHC-type" evidence="3">
    <location>
        <begin position="12"/>
        <end position="25"/>
    </location>
</feature>
<dbReference type="GO" id="GO:0006508">
    <property type="term" value="P:proteolysis"/>
    <property type="evidence" value="ECO:0007669"/>
    <property type="project" value="UniProtKB-KW"/>
</dbReference>
<dbReference type="InterPro" id="IPR025724">
    <property type="entry name" value="GAG-pre-integrase_dom"/>
</dbReference>
<dbReference type="SUPFAM" id="SSF57756">
    <property type="entry name" value="Retrovirus zinc finger-like domains"/>
    <property type="match status" value="1"/>
</dbReference>
<keyword evidence="1" id="KW-0378">Hydrolase</keyword>
<dbReference type="PANTHER" id="PTHR42648">
    <property type="entry name" value="TRANSPOSASE, PUTATIVE-RELATED"/>
    <property type="match status" value="1"/>
</dbReference>